<evidence type="ECO:0000313" key="2">
    <source>
        <dbReference type="EMBL" id="KAF4342867.1"/>
    </source>
</evidence>
<organism evidence="2 3">
    <name type="scientific">Fusarium beomiforme</name>
    <dbReference type="NCBI Taxonomy" id="44412"/>
    <lineage>
        <taxon>Eukaryota</taxon>
        <taxon>Fungi</taxon>
        <taxon>Dikarya</taxon>
        <taxon>Ascomycota</taxon>
        <taxon>Pezizomycotina</taxon>
        <taxon>Sordariomycetes</taxon>
        <taxon>Hypocreomycetidae</taxon>
        <taxon>Hypocreales</taxon>
        <taxon>Nectriaceae</taxon>
        <taxon>Fusarium</taxon>
        <taxon>Fusarium burgessii species complex</taxon>
    </lineage>
</organism>
<feature type="domain" description="Heterokaryon incompatibility" evidence="1">
    <location>
        <begin position="2"/>
        <end position="77"/>
    </location>
</feature>
<dbReference type="InterPro" id="IPR010730">
    <property type="entry name" value="HET"/>
</dbReference>
<evidence type="ECO:0000313" key="3">
    <source>
        <dbReference type="Proteomes" id="UP000730481"/>
    </source>
</evidence>
<comment type="caution">
    <text evidence="2">The sequence shown here is derived from an EMBL/GenBank/DDBJ whole genome shotgun (WGS) entry which is preliminary data.</text>
</comment>
<proteinExistence type="predicted"/>
<reference evidence="2" key="2">
    <citation type="submission" date="2020-02" db="EMBL/GenBank/DDBJ databases">
        <title>Identification and distribution of gene clusters putatively required for synthesis of sphingolipid metabolism inhibitors in phylogenetically diverse species of the filamentous fungus Fusarium.</title>
        <authorList>
            <person name="Kim H.-S."/>
            <person name="Busman M."/>
            <person name="Brown D.W."/>
            <person name="Divon H."/>
            <person name="Uhlig S."/>
            <person name="Proctor R.H."/>
        </authorList>
    </citation>
    <scope>NUCLEOTIDE SEQUENCE</scope>
    <source>
        <strain evidence="2">NRRL 25174</strain>
    </source>
</reference>
<dbReference type="InterPro" id="IPR052895">
    <property type="entry name" value="HetReg/Transcr_Mod"/>
</dbReference>
<dbReference type="PANTHER" id="PTHR24148">
    <property type="entry name" value="ANKYRIN REPEAT DOMAIN-CONTAINING PROTEIN 39 HOMOLOG-RELATED"/>
    <property type="match status" value="1"/>
</dbReference>
<dbReference type="PANTHER" id="PTHR24148:SF82">
    <property type="entry name" value="HETEROKARYON INCOMPATIBILITY DOMAIN-CONTAINING PROTEIN"/>
    <property type="match status" value="1"/>
</dbReference>
<dbReference type="Proteomes" id="UP000730481">
    <property type="component" value="Unassembled WGS sequence"/>
</dbReference>
<gene>
    <name evidence="2" type="ORF">FBEOM_3188</name>
</gene>
<dbReference type="AlphaFoldDB" id="A0A9P5DZA0"/>
<dbReference type="Pfam" id="PF06985">
    <property type="entry name" value="HET"/>
    <property type="match status" value="1"/>
</dbReference>
<dbReference type="Pfam" id="PF26639">
    <property type="entry name" value="Het-6_barrel"/>
    <property type="match status" value="1"/>
</dbReference>
<accession>A0A9P5DZA0</accession>
<keyword evidence="3" id="KW-1185">Reference proteome</keyword>
<protein>
    <submittedName>
        <fullName evidence="2">Het domain protein</fullName>
    </submittedName>
</protein>
<sequence length="486" mass="54162">MEERKHQVQLMGLIYSTAARVLIWLGQAEKGANFTMDCLKSLAAGESLDAHTLSIVKVYFQALFGRSWSTRVWVVQELAKAQRDPLIGCGHIWLPWSTFIQGYTALRHSTASSILSPDNAQSLGRALPIPASVPDNQMQSFDNLNQIREHYIAKGGLPLQHVLYLTMDLKATDPRDKIYAVLGLLDKHDKGLIQPDYRKPVQKVYTEAMAALLRRAGSLQPACLFAFSRPDSKQMPSWVPDFSNQKRDSPDNPLAFYDGADNAPGQRGSYISMTKDTAPLWTDGLYVDRIDNVVPTGIQDESMKHYDEYNLPLSEIEQVALDKISSVAKAAGLRGLGESEPLWRILIANRTSATPDETRNPICYDHMYEVLRGRTQVPYNFAKALDHSMDPVHEYTGPYRHILAAVLLGRSFFTTQNGLMGIGLPGVTKGDVVAVLFGAKLPFILRPYRNMYRMIGASYVSGITSGKMADKALRSGRLFPTKFVMC</sequence>
<dbReference type="EMBL" id="PVQB02000117">
    <property type="protein sequence ID" value="KAF4342867.1"/>
    <property type="molecule type" value="Genomic_DNA"/>
</dbReference>
<dbReference type="OrthoDB" id="3557394at2759"/>
<evidence type="ECO:0000259" key="1">
    <source>
        <dbReference type="Pfam" id="PF06985"/>
    </source>
</evidence>
<name>A0A9P5DZA0_9HYPO</name>
<reference evidence="2" key="1">
    <citation type="journal article" date="2017" name="Mycologia">
        <title>Fusarium algeriense, sp. nov., a novel toxigenic crown rot pathogen of durum wheat from Algeria is nested in the Fusarium burgessii species complex.</title>
        <authorList>
            <person name="Laraba I."/>
            <person name="Keddad A."/>
            <person name="Boureghda H."/>
            <person name="Abdallah N."/>
            <person name="Vaughan M.M."/>
            <person name="Proctor R.H."/>
            <person name="Busman M."/>
            <person name="O'Donnell K."/>
        </authorList>
    </citation>
    <scope>NUCLEOTIDE SEQUENCE</scope>
    <source>
        <strain evidence="2">NRRL 25174</strain>
    </source>
</reference>